<dbReference type="EMBL" id="CP113520">
    <property type="protein sequence ID" value="WAJ30744.1"/>
    <property type="molecule type" value="Genomic_DNA"/>
</dbReference>
<name>A0ACD4NVB4_9HYPH</name>
<gene>
    <name evidence="1" type="ORF">OXU80_11280</name>
</gene>
<protein>
    <submittedName>
        <fullName evidence="1">Methyl-accepting chemotaxis protein</fullName>
    </submittedName>
</protein>
<evidence type="ECO:0000313" key="2">
    <source>
        <dbReference type="Proteomes" id="UP001163223"/>
    </source>
</evidence>
<organism evidence="1 2">
    <name type="scientific">Antarcticirhabdus aurantiaca</name>
    <dbReference type="NCBI Taxonomy" id="2606717"/>
    <lineage>
        <taxon>Bacteria</taxon>
        <taxon>Pseudomonadati</taxon>
        <taxon>Pseudomonadota</taxon>
        <taxon>Alphaproteobacteria</taxon>
        <taxon>Hyphomicrobiales</taxon>
        <taxon>Aurantimonadaceae</taxon>
        <taxon>Antarcticirhabdus</taxon>
    </lineage>
</organism>
<dbReference type="Proteomes" id="UP001163223">
    <property type="component" value="Chromosome"/>
</dbReference>
<evidence type="ECO:0000313" key="1">
    <source>
        <dbReference type="EMBL" id="WAJ30744.1"/>
    </source>
</evidence>
<reference evidence="1" key="1">
    <citation type="submission" date="2022-11" db="EMBL/GenBank/DDBJ databases">
        <title>beta-Carotene-producing bacterium, Jeongeuplla avenae sp. nov., alleviates the salt stress of Arabidopsis seedlings.</title>
        <authorList>
            <person name="Jiang L."/>
            <person name="Lee J."/>
        </authorList>
    </citation>
    <scope>NUCLEOTIDE SEQUENCE</scope>
    <source>
        <strain evidence="1">DY_R2A_6</strain>
    </source>
</reference>
<sequence length="703" mass="73098">MRLTYRAKLLASFALVLVFTGSIGFFGASGIASVNNAMLGFANGPFLQGTASNAMQTNLETVRRSVQAGLSTTGSDDGLKEEYQQAWSDIDSAWKIIANSLDADLVREFATLPDELGKARTQAEQALAAASDADPLAAESALDGLEGGRAAVHAAIVTLRQNVASASVMTLPLAEGLDQAEMASKDALIEATRILIHTGDEELKAASAALDNADKEMGAALSQLYQSLPAAHHPAVDALRSEWTEYFTRLRATADEGMKNGFTKALTAIADMGPTMSALDNRMDRLTEVAEQSAQAYLERANTAYGSTRSFLIALVIGAVLVGAAAGLLIAASISRGLSQSISAAETISAGDLTQPIKGHGRDEVGDLLTAMERMRARLSGIVGGVIGSAGQVASGSALSAQTAEQLSSGSTEQAAASEQASAAVEEMTANVRQNADNAAQTEKIAAQANVNAEKTGTAVAQSVEAMRTIAEKITVVQEIARQTDLLALNAAIEAARAGSHGKGFAVVASEVRKLAERSQQAAAEIGELSVSTLQVSEEAGEMLQRLVPDIRRTAELVGEISAACREQSIGIEQINQAIQQLDQVTQANAGAANEMTATAGELSAEAEALNERAGFFKLDASGAAEVRAKSVPGASRMPVRRSTDQLRPAGLASASTARHSVHQLQARVSEFQTKKQPNAPAQGVALELDGGSHDAGFERMSG</sequence>
<keyword evidence="2" id="KW-1185">Reference proteome</keyword>
<accession>A0ACD4NVB4</accession>
<proteinExistence type="predicted"/>